<keyword evidence="3" id="KW-0418">Kinase</keyword>
<dbReference type="Gene3D" id="1.10.510.10">
    <property type="entry name" value="Transferase(Phosphotransferase) domain 1"/>
    <property type="match status" value="1"/>
</dbReference>
<dbReference type="PANTHER" id="PTHR11042">
    <property type="entry name" value="EUKARYOTIC TRANSLATION INITIATION FACTOR 2-ALPHA KINASE EIF2-ALPHA KINASE -RELATED"/>
    <property type="match status" value="1"/>
</dbReference>
<gene>
    <name evidence="6" type="ORF">ONB1V03_LOCUS1032</name>
</gene>
<evidence type="ECO:0000313" key="6">
    <source>
        <dbReference type="EMBL" id="CAD7637803.1"/>
    </source>
</evidence>
<reference evidence="6" key="1">
    <citation type="submission" date="2020-11" db="EMBL/GenBank/DDBJ databases">
        <authorList>
            <person name="Tran Van P."/>
        </authorList>
    </citation>
    <scope>NUCLEOTIDE SEQUENCE</scope>
</reference>
<dbReference type="GO" id="GO:0005634">
    <property type="term" value="C:nucleus"/>
    <property type="evidence" value="ECO:0007669"/>
    <property type="project" value="TreeGrafter"/>
</dbReference>
<dbReference type="InterPro" id="IPR011009">
    <property type="entry name" value="Kinase-like_dom_sf"/>
</dbReference>
<dbReference type="EMBL" id="OC914960">
    <property type="protein sequence ID" value="CAD7637803.1"/>
    <property type="molecule type" value="Genomic_DNA"/>
</dbReference>
<dbReference type="InterPro" id="IPR050339">
    <property type="entry name" value="CC_SR_Kinase"/>
</dbReference>
<dbReference type="OrthoDB" id="4062651at2759"/>
<sequence>MTNRLLTIVRIGKARNNFENHYQNLFEELSTIGSGGFETVFKVKHRIDEHIYAIKRVQIEVKNLGKVRSEYVVLYYNSWPENKHLYIQMEYCSQNLRNILEVKPKVFGRQDEDAMDCVEYFISCEIFIQILESVKYFHELNPQIIHRDLNPENILISESVRNGRFVKLCDFGLAVEHITASQSHSKNKGTPKYMAPELHQSKYTTKADIYSLGIISVELFDITLE</sequence>
<evidence type="ECO:0000256" key="3">
    <source>
        <dbReference type="ARBA" id="ARBA00022777"/>
    </source>
</evidence>
<keyword evidence="2" id="KW-0547">Nucleotide-binding</keyword>
<evidence type="ECO:0000259" key="5">
    <source>
        <dbReference type="PROSITE" id="PS50011"/>
    </source>
</evidence>
<keyword evidence="4" id="KW-0067">ATP-binding</keyword>
<dbReference type="Gene3D" id="3.30.200.20">
    <property type="entry name" value="Phosphorylase Kinase, domain 1"/>
    <property type="match status" value="1"/>
</dbReference>
<keyword evidence="1" id="KW-0808">Transferase</keyword>
<evidence type="ECO:0000256" key="2">
    <source>
        <dbReference type="ARBA" id="ARBA00022741"/>
    </source>
</evidence>
<dbReference type="GO" id="GO:0004672">
    <property type="term" value="F:protein kinase activity"/>
    <property type="evidence" value="ECO:0007669"/>
    <property type="project" value="InterPro"/>
</dbReference>
<feature type="domain" description="Protein kinase" evidence="5">
    <location>
        <begin position="26"/>
        <end position="225"/>
    </location>
</feature>
<keyword evidence="7" id="KW-1185">Reference proteome</keyword>
<evidence type="ECO:0000313" key="7">
    <source>
        <dbReference type="Proteomes" id="UP000728032"/>
    </source>
</evidence>
<name>A0A7R9L9Y8_9ACAR</name>
<evidence type="ECO:0000256" key="4">
    <source>
        <dbReference type="ARBA" id="ARBA00022840"/>
    </source>
</evidence>
<dbReference type="Pfam" id="PF00069">
    <property type="entry name" value="Pkinase"/>
    <property type="match status" value="1"/>
</dbReference>
<evidence type="ECO:0000256" key="1">
    <source>
        <dbReference type="ARBA" id="ARBA00022679"/>
    </source>
</evidence>
<dbReference type="AlphaFoldDB" id="A0A7R9L9Y8"/>
<dbReference type="EMBL" id="CAJPVJ010000135">
    <property type="protein sequence ID" value="CAG2161406.1"/>
    <property type="molecule type" value="Genomic_DNA"/>
</dbReference>
<accession>A0A7R9L9Y8</accession>
<dbReference type="PROSITE" id="PS50011">
    <property type="entry name" value="PROTEIN_KINASE_DOM"/>
    <property type="match status" value="1"/>
</dbReference>
<dbReference type="Proteomes" id="UP000728032">
    <property type="component" value="Unassembled WGS sequence"/>
</dbReference>
<dbReference type="InterPro" id="IPR000719">
    <property type="entry name" value="Prot_kinase_dom"/>
</dbReference>
<protein>
    <recommendedName>
        <fullName evidence="5">Protein kinase domain-containing protein</fullName>
    </recommendedName>
</protein>
<dbReference type="GO" id="GO:0005737">
    <property type="term" value="C:cytoplasm"/>
    <property type="evidence" value="ECO:0007669"/>
    <property type="project" value="TreeGrafter"/>
</dbReference>
<dbReference type="SUPFAM" id="SSF56112">
    <property type="entry name" value="Protein kinase-like (PK-like)"/>
    <property type="match status" value="1"/>
</dbReference>
<proteinExistence type="predicted"/>
<dbReference type="GO" id="GO:0005524">
    <property type="term" value="F:ATP binding"/>
    <property type="evidence" value="ECO:0007669"/>
    <property type="project" value="UniProtKB-KW"/>
</dbReference>
<organism evidence="6">
    <name type="scientific">Oppiella nova</name>
    <dbReference type="NCBI Taxonomy" id="334625"/>
    <lineage>
        <taxon>Eukaryota</taxon>
        <taxon>Metazoa</taxon>
        <taxon>Ecdysozoa</taxon>
        <taxon>Arthropoda</taxon>
        <taxon>Chelicerata</taxon>
        <taxon>Arachnida</taxon>
        <taxon>Acari</taxon>
        <taxon>Acariformes</taxon>
        <taxon>Sarcoptiformes</taxon>
        <taxon>Oribatida</taxon>
        <taxon>Brachypylina</taxon>
        <taxon>Oppioidea</taxon>
        <taxon>Oppiidae</taxon>
        <taxon>Oppiella</taxon>
    </lineage>
</organism>